<feature type="transmembrane region" description="Helical" evidence="17">
    <location>
        <begin position="173"/>
        <end position="191"/>
    </location>
</feature>
<keyword evidence="5" id="KW-0133">Cell shape</keyword>
<reference evidence="18 19" key="1">
    <citation type="submission" date="2012-01" db="EMBL/GenBank/DDBJ databases">
        <title>The Genome Sequence of Scardovia wiggsiae F0424.</title>
        <authorList>
            <consortium name="The Broad Institute Genome Sequencing Platform"/>
            <person name="Earl A."/>
            <person name="Ward D."/>
            <person name="Feldgarden M."/>
            <person name="Gevers D."/>
            <person name="Izard J."/>
            <person name="Ganesan A."/>
            <person name="Baranova O.V."/>
            <person name="Blanton J.M."/>
            <person name="Tanner A.C."/>
            <person name="Mathney J."/>
            <person name="Dewhirst F.E."/>
            <person name="Young S.K."/>
            <person name="Zeng Q."/>
            <person name="Gargeya S."/>
            <person name="Fitzgerald M."/>
            <person name="Haas B."/>
            <person name="Abouelleil A."/>
            <person name="Alvarado L."/>
            <person name="Arachchi H.M."/>
            <person name="Berlin A."/>
            <person name="Chapman S.B."/>
            <person name="Gearin G."/>
            <person name="Goldberg J."/>
            <person name="Griggs A."/>
            <person name="Gujja S."/>
            <person name="Hansen M."/>
            <person name="Heiman D."/>
            <person name="Howarth C."/>
            <person name="Larimer J."/>
            <person name="Lui A."/>
            <person name="MacDonald P.J.P."/>
            <person name="McCowen C."/>
            <person name="Montmayeur A."/>
            <person name="Murphy C."/>
            <person name="Neiman D."/>
            <person name="Pearson M."/>
            <person name="Priest M."/>
            <person name="Roberts A."/>
            <person name="Saif S."/>
            <person name="Shea T."/>
            <person name="Sisk P."/>
            <person name="Stolte C."/>
            <person name="Sykes S."/>
            <person name="Wortman J."/>
            <person name="Nusbaum C."/>
            <person name="Birren B."/>
        </authorList>
    </citation>
    <scope>NUCLEOTIDE SEQUENCE [LARGE SCALE GENOMIC DNA]</scope>
    <source>
        <strain evidence="18 19">F0424</strain>
    </source>
</reference>
<dbReference type="PANTHER" id="PTHR30474">
    <property type="entry name" value="CELL CYCLE PROTEIN"/>
    <property type="match status" value="1"/>
</dbReference>
<evidence type="ECO:0000256" key="10">
    <source>
        <dbReference type="ARBA" id="ARBA00033270"/>
    </source>
</evidence>
<evidence type="ECO:0000256" key="14">
    <source>
        <dbReference type="ARBA" id="ARBA00044770"/>
    </source>
</evidence>
<comment type="subcellular location">
    <subcellularLocation>
        <location evidence="1">Membrane</location>
        <topology evidence="1">Multi-pass membrane protein</topology>
    </subcellularLocation>
</comment>
<dbReference type="OrthoDB" id="9768187at2"/>
<name>J0DG15_9BIFI</name>
<evidence type="ECO:0000256" key="16">
    <source>
        <dbReference type="ARBA" id="ARBA00049966"/>
    </source>
</evidence>
<dbReference type="GO" id="GO:0032153">
    <property type="term" value="C:cell division site"/>
    <property type="evidence" value="ECO:0007669"/>
    <property type="project" value="TreeGrafter"/>
</dbReference>
<dbReference type="GO" id="GO:0051301">
    <property type="term" value="P:cell division"/>
    <property type="evidence" value="ECO:0007669"/>
    <property type="project" value="InterPro"/>
</dbReference>
<keyword evidence="2" id="KW-0328">Glycosyltransferase</keyword>
<dbReference type="EC" id="2.4.99.28" evidence="14"/>
<evidence type="ECO:0000256" key="6">
    <source>
        <dbReference type="ARBA" id="ARBA00022984"/>
    </source>
</evidence>
<sequence length="449" mass="48297">MMARYSKKLKSDPQLRGLDKAVELVTQGSYIEGGPAEGRAGRPGRKNADYSGWRSIFNPVFCYNGMILVAGALTVLGIIMVFSSSSVNLVSAGFSSWRDASRQLLFAVIGLLAGVGLVHFSDAVSNLIRYTSLFILLGSWVLQALTLTSLGKTVNGNTGWLVIAGTQFQPAEIMKLALCLWMPLTVASASRRAEGKTTLVQRALAYWPALVTFLISFILVFAGKDLGTGLIIAVIALVALYVGGFPLGLFFGGLIIAGGAVSYFFVLGNENRRKRLLAVYSGCPGGPSQDGCYQIVHGKYALSSGGLTGLGLGASREKWNYLPEAKNDFIFAIIGEELGYIGAVFVILLFLILAWCMVNIALRSNDTYSQTVILCVTGWIIFQEFVNIGVVTSVLPVIGLPLPFISAGGSALIITLMAMGIVIGLSRRQEEIRASLGRDKKRRKKTKRV</sequence>
<feature type="transmembrane region" description="Helical" evidence="17">
    <location>
        <begin position="338"/>
        <end position="360"/>
    </location>
</feature>
<dbReference type="HOGENOM" id="CLU_029243_0_2_11"/>
<dbReference type="AlphaFoldDB" id="J0DG15"/>
<dbReference type="GO" id="GO:0015648">
    <property type="term" value="F:lipid-linked peptidoglycan transporter activity"/>
    <property type="evidence" value="ECO:0007669"/>
    <property type="project" value="TreeGrafter"/>
</dbReference>
<evidence type="ECO:0000256" key="13">
    <source>
        <dbReference type="ARBA" id="ARBA00041418"/>
    </source>
</evidence>
<evidence type="ECO:0000256" key="15">
    <source>
        <dbReference type="ARBA" id="ARBA00049902"/>
    </source>
</evidence>
<organism evidence="18 19">
    <name type="scientific">Scardovia wiggsiae F0424</name>
    <dbReference type="NCBI Taxonomy" id="857290"/>
    <lineage>
        <taxon>Bacteria</taxon>
        <taxon>Bacillati</taxon>
        <taxon>Actinomycetota</taxon>
        <taxon>Actinomycetes</taxon>
        <taxon>Bifidobacteriales</taxon>
        <taxon>Bifidobacteriaceae</taxon>
        <taxon>Scardovia</taxon>
    </lineage>
</organism>
<evidence type="ECO:0000256" key="8">
    <source>
        <dbReference type="ARBA" id="ARBA00023136"/>
    </source>
</evidence>
<dbReference type="GO" id="GO:0008955">
    <property type="term" value="F:peptidoglycan glycosyltransferase activity"/>
    <property type="evidence" value="ECO:0007669"/>
    <property type="project" value="UniProtKB-EC"/>
</dbReference>
<feature type="transmembrane region" description="Helical" evidence="17">
    <location>
        <begin position="404"/>
        <end position="425"/>
    </location>
</feature>
<dbReference type="InterPro" id="IPR001182">
    <property type="entry name" value="FtsW/RodA"/>
</dbReference>
<dbReference type="eggNOG" id="COG0772">
    <property type="taxonomic scope" value="Bacteria"/>
</dbReference>
<evidence type="ECO:0000256" key="17">
    <source>
        <dbReference type="SAM" id="Phobius"/>
    </source>
</evidence>
<keyword evidence="3" id="KW-0808">Transferase</keyword>
<feature type="transmembrane region" description="Helical" evidence="17">
    <location>
        <begin position="249"/>
        <end position="267"/>
    </location>
</feature>
<evidence type="ECO:0000256" key="5">
    <source>
        <dbReference type="ARBA" id="ARBA00022960"/>
    </source>
</evidence>
<evidence type="ECO:0000256" key="7">
    <source>
        <dbReference type="ARBA" id="ARBA00022989"/>
    </source>
</evidence>
<protein>
    <recommendedName>
        <fullName evidence="12">Probable peptidoglycan glycosyltransferase FtsW</fullName>
        <ecNumber evidence="14">2.4.99.28</ecNumber>
    </recommendedName>
    <alternativeName>
        <fullName evidence="13">Cell division protein FtsW</fullName>
    </alternativeName>
    <alternativeName>
        <fullName evidence="10">Cell wall polymerase</fullName>
    </alternativeName>
    <alternativeName>
        <fullName evidence="9">Peptidoglycan polymerase</fullName>
    </alternativeName>
</protein>
<evidence type="ECO:0000256" key="3">
    <source>
        <dbReference type="ARBA" id="ARBA00022679"/>
    </source>
</evidence>
<keyword evidence="7 17" id="KW-1133">Transmembrane helix</keyword>
<dbReference type="Proteomes" id="UP000006415">
    <property type="component" value="Unassembled WGS sequence"/>
</dbReference>
<evidence type="ECO:0000256" key="11">
    <source>
        <dbReference type="ARBA" id="ARBA00038053"/>
    </source>
</evidence>
<comment type="catalytic activity">
    <reaction evidence="15">
        <text>[GlcNAc-(1-&gt;4)-Mur2Ac(oyl-L-Ala-gamma-D-Glu-L-Lys-D-Ala-D-Ala)](n)-di-trans,octa-cis-undecaprenyl diphosphate + beta-D-GlcNAc-(1-&gt;4)-Mur2Ac(oyl-L-Ala-gamma-D-Glu-L-Lys-D-Ala-D-Ala)-di-trans,octa-cis-undecaprenyl diphosphate = [GlcNAc-(1-&gt;4)-Mur2Ac(oyl-L-Ala-gamma-D-Glu-L-Lys-D-Ala-D-Ala)](n+1)-di-trans,octa-cis-undecaprenyl diphosphate + di-trans,octa-cis-undecaprenyl diphosphate + H(+)</text>
        <dbReference type="Rhea" id="RHEA:23708"/>
        <dbReference type="Rhea" id="RHEA-COMP:9602"/>
        <dbReference type="Rhea" id="RHEA-COMP:9603"/>
        <dbReference type="ChEBI" id="CHEBI:15378"/>
        <dbReference type="ChEBI" id="CHEBI:58405"/>
        <dbReference type="ChEBI" id="CHEBI:60033"/>
        <dbReference type="ChEBI" id="CHEBI:78435"/>
        <dbReference type="EC" id="2.4.99.28"/>
    </reaction>
</comment>
<comment type="caution">
    <text evidence="18">The sequence shown here is derived from an EMBL/GenBank/DDBJ whole genome shotgun (WGS) entry which is preliminary data.</text>
</comment>
<feature type="transmembrane region" description="Helical" evidence="17">
    <location>
        <begin position="60"/>
        <end position="83"/>
    </location>
</feature>
<evidence type="ECO:0000313" key="19">
    <source>
        <dbReference type="Proteomes" id="UP000006415"/>
    </source>
</evidence>
<dbReference type="Pfam" id="PF01098">
    <property type="entry name" value="FTSW_RODA_SPOVE"/>
    <property type="match status" value="1"/>
</dbReference>
<dbReference type="EMBL" id="AGZS01000001">
    <property type="protein sequence ID" value="EJD65273.1"/>
    <property type="molecule type" value="Genomic_DNA"/>
</dbReference>
<evidence type="ECO:0000256" key="4">
    <source>
        <dbReference type="ARBA" id="ARBA00022692"/>
    </source>
</evidence>
<dbReference type="GO" id="GO:0005886">
    <property type="term" value="C:plasma membrane"/>
    <property type="evidence" value="ECO:0007669"/>
    <property type="project" value="TreeGrafter"/>
</dbReference>
<evidence type="ECO:0000256" key="12">
    <source>
        <dbReference type="ARBA" id="ARBA00041185"/>
    </source>
</evidence>
<feature type="transmembrane region" description="Helical" evidence="17">
    <location>
        <begin position="226"/>
        <end position="242"/>
    </location>
</feature>
<keyword evidence="19" id="KW-1185">Reference proteome</keyword>
<gene>
    <name evidence="18" type="ORF">HMPREF9156_00037</name>
</gene>
<evidence type="ECO:0000256" key="1">
    <source>
        <dbReference type="ARBA" id="ARBA00004141"/>
    </source>
</evidence>
<comment type="similarity">
    <text evidence="11">Belongs to the SEDS family. FtsW subfamily.</text>
</comment>
<feature type="transmembrane region" description="Helical" evidence="17">
    <location>
        <begin position="133"/>
        <end position="153"/>
    </location>
</feature>
<feature type="transmembrane region" description="Helical" evidence="17">
    <location>
        <begin position="372"/>
        <end position="398"/>
    </location>
</feature>
<dbReference type="GO" id="GO:0009252">
    <property type="term" value="P:peptidoglycan biosynthetic process"/>
    <property type="evidence" value="ECO:0007669"/>
    <property type="project" value="UniProtKB-KW"/>
</dbReference>
<dbReference type="PANTHER" id="PTHR30474:SF2">
    <property type="entry name" value="PEPTIDOGLYCAN GLYCOSYLTRANSFERASE FTSW-RELATED"/>
    <property type="match status" value="1"/>
</dbReference>
<feature type="transmembrane region" description="Helical" evidence="17">
    <location>
        <begin position="103"/>
        <end position="121"/>
    </location>
</feature>
<proteinExistence type="inferred from homology"/>
<accession>J0DG15</accession>
<evidence type="ECO:0000256" key="9">
    <source>
        <dbReference type="ARBA" id="ARBA00032370"/>
    </source>
</evidence>
<dbReference type="STRING" id="857290.HMPREF9156_00037"/>
<keyword evidence="4 17" id="KW-0812">Transmembrane</keyword>
<evidence type="ECO:0000313" key="18">
    <source>
        <dbReference type="EMBL" id="EJD65273.1"/>
    </source>
</evidence>
<dbReference type="GO" id="GO:0008360">
    <property type="term" value="P:regulation of cell shape"/>
    <property type="evidence" value="ECO:0007669"/>
    <property type="project" value="UniProtKB-KW"/>
</dbReference>
<feature type="transmembrane region" description="Helical" evidence="17">
    <location>
        <begin position="203"/>
        <end position="220"/>
    </location>
</feature>
<evidence type="ECO:0000256" key="2">
    <source>
        <dbReference type="ARBA" id="ARBA00022676"/>
    </source>
</evidence>
<keyword evidence="6" id="KW-0573">Peptidoglycan synthesis</keyword>
<keyword evidence="8 17" id="KW-0472">Membrane</keyword>
<comment type="function">
    <text evidence="16">Peptidoglycan polymerase that is essential for cell division.</text>
</comment>